<keyword evidence="9" id="KW-0472">Membrane</keyword>
<keyword evidence="5" id="KW-1003">Cell membrane</keyword>
<dbReference type="GO" id="GO:0005886">
    <property type="term" value="C:plasma membrane"/>
    <property type="evidence" value="ECO:0007669"/>
    <property type="project" value="UniProtKB-SubCell"/>
</dbReference>
<keyword evidence="7" id="KW-1005">Bacterial flagellum biogenesis</keyword>
<evidence type="ECO:0000313" key="12">
    <source>
        <dbReference type="EMBL" id="QSQ09884.1"/>
    </source>
</evidence>
<gene>
    <name evidence="12" type="ORF">H0A61_02265</name>
</gene>
<dbReference type="EMBL" id="CP059066">
    <property type="protein sequence ID" value="QSQ09884.1"/>
    <property type="molecule type" value="Genomic_DNA"/>
</dbReference>
<evidence type="ECO:0000256" key="11">
    <source>
        <dbReference type="SAM" id="Coils"/>
    </source>
</evidence>
<evidence type="ECO:0000256" key="7">
    <source>
        <dbReference type="ARBA" id="ARBA00022795"/>
    </source>
</evidence>
<evidence type="ECO:0000256" key="1">
    <source>
        <dbReference type="ARBA" id="ARBA00004413"/>
    </source>
</evidence>
<evidence type="ECO:0000256" key="5">
    <source>
        <dbReference type="ARBA" id="ARBA00022475"/>
    </source>
</evidence>
<evidence type="ECO:0000256" key="9">
    <source>
        <dbReference type="ARBA" id="ARBA00023136"/>
    </source>
</evidence>
<accession>A0A8A0RPM6</accession>
<name>A0A8A0RPM6_9FIRM</name>
<proteinExistence type="inferred from homology"/>
<dbReference type="KEGG" id="kme:H0A61_02265"/>
<evidence type="ECO:0000256" key="6">
    <source>
        <dbReference type="ARBA" id="ARBA00022500"/>
    </source>
</evidence>
<comment type="similarity">
    <text evidence="2">Belongs to the FliJ family.</text>
</comment>
<dbReference type="GO" id="GO:0015031">
    <property type="term" value="P:protein transport"/>
    <property type="evidence" value="ECO:0007669"/>
    <property type="project" value="UniProtKB-KW"/>
</dbReference>
<keyword evidence="11" id="KW-0175">Coiled coil</keyword>
<protein>
    <recommendedName>
        <fullName evidence="3">Flagellar FliJ protein</fullName>
    </recommendedName>
</protein>
<dbReference type="GO" id="GO:0071973">
    <property type="term" value="P:bacterial-type flagellum-dependent cell motility"/>
    <property type="evidence" value="ECO:0007669"/>
    <property type="project" value="InterPro"/>
</dbReference>
<dbReference type="Gene3D" id="1.10.287.1700">
    <property type="match status" value="1"/>
</dbReference>
<evidence type="ECO:0000313" key="13">
    <source>
        <dbReference type="Proteomes" id="UP000662904"/>
    </source>
</evidence>
<evidence type="ECO:0000256" key="10">
    <source>
        <dbReference type="ARBA" id="ARBA00023225"/>
    </source>
</evidence>
<keyword evidence="8" id="KW-0653">Protein transport</keyword>
<feature type="coiled-coil region" evidence="11">
    <location>
        <begin position="23"/>
        <end position="50"/>
    </location>
</feature>
<dbReference type="NCBIfam" id="TIGR02473">
    <property type="entry name" value="flagell_FliJ"/>
    <property type="match status" value="1"/>
</dbReference>
<dbReference type="GO" id="GO:0006935">
    <property type="term" value="P:chemotaxis"/>
    <property type="evidence" value="ECO:0007669"/>
    <property type="project" value="UniProtKB-KW"/>
</dbReference>
<dbReference type="Pfam" id="PF02050">
    <property type="entry name" value="FliJ"/>
    <property type="match status" value="1"/>
</dbReference>
<evidence type="ECO:0000256" key="3">
    <source>
        <dbReference type="ARBA" id="ARBA00020392"/>
    </source>
</evidence>
<evidence type="ECO:0000256" key="2">
    <source>
        <dbReference type="ARBA" id="ARBA00010004"/>
    </source>
</evidence>
<dbReference type="GO" id="GO:0009288">
    <property type="term" value="C:bacterial-type flagellum"/>
    <property type="evidence" value="ECO:0007669"/>
    <property type="project" value="InterPro"/>
</dbReference>
<reference evidence="12" key="1">
    <citation type="submission" date="2020-07" db="EMBL/GenBank/DDBJ databases">
        <title>Koleobacter methoxysyntrophicus gen. nov., sp. nov., a novel anaerobic bacterium isolated from deep subsurface oil field and proposal of Koleobacterales ord. nov. in the phylum Firmicutes.</title>
        <authorList>
            <person name="Sakamoto S."/>
            <person name="Tamaki H."/>
        </authorList>
    </citation>
    <scope>NUCLEOTIDE SEQUENCE</scope>
    <source>
        <strain evidence="12">NRmbB1</strain>
    </source>
</reference>
<comment type="subcellular location">
    <subcellularLocation>
        <location evidence="1">Cell membrane</location>
        <topology evidence="1">Peripheral membrane protein</topology>
        <orientation evidence="1">Cytoplasmic side</orientation>
    </subcellularLocation>
</comment>
<organism evidence="12 13">
    <name type="scientific">Koleobacter methoxysyntrophicus</name>
    <dbReference type="NCBI Taxonomy" id="2751313"/>
    <lineage>
        <taxon>Bacteria</taxon>
        <taxon>Bacillati</taxon>
        <taxon>Bacillota</taxon>
        <taxon>Clostridia</taxon>
        <taxon>Koleobacterales</taxon>
        <taxon>Koleobacteraceae</taxon>
        <taxon>Koleobacter</taxon>
    </lineage>
</organism>
<dbReference type="InterPro" id="IPR012823">
    <property type="entry name" value="Flagell_FliJ"/>
</dbReference>
<dbReference type="AlphaFoldDB" id="A0A8A0RPM6"/>
<dbReference type="Proteomes" id="UP000662904">
    <property type="component" value="Chromosome"/>
</dbReference>
<keyword evidence="13" id="KW-1185">Reference proteome</keyword>
<keyword evidence="4" id="KW-0813">Transport</keyword>
<evidence type="ECO:0000256" key="8">
    <source>
        <dbReference type="ARBA" id="ARBA00022927"/>
    </source>
</evidence>
<dbReference type="RefSeq" id="WP_206707217.1">
    <property type="nucleotide sequence ID" value="NZ_CP059066.1"/>
</dbReference>
<keyword evidence="10" id="KW-1006">Bacterial flagellum protein export</keyword>
<evidence type="ECO:0000256" key="4">
    <source>
        <dbReference type="ARBA" id="ARBA00022448"/>
    </source>
</evidence>
<dbReference type="GO" id="GO:0044781">
    <property type="term" value="P:bacterial-type flagellum organization"/>
    <property type="evidence" value="ECO:0007669"/>
    <property type="project" value="UniProtKB-KW"/>
</dbReference>
<sequence length="151" mass="17983">MKSFKFRLQQVLKTKGYIEDIKRNEFQKARSELDNKINALNSLVKEQDERFDNFVYMKQKGTRAIDLVLSNNYLLSLSQSIHIKKREIEIASKGLEKKRLELIEAVKEKKALDKLYVKQFERYREEILKADQKAADGRTLVSFSFKNRERY</sequence>
<dbReference type="InterPro" id="IPR053716">
    <property type="entry name" value="Flag_assembly_chemotaxis_eff"/>
</dbReference>
<keyword evidence="6" id="KW-0145">Chemotaxis</keyword>